<evidence type="ECO:0000313" key="3">
    <source>
        <dbReference type="EMBL" id="MDQ8207966.1"/>
    </source>
</evidence>
<name>A0ABU1AV60_9BACT</name>
<keyword evidence="1" id="KW-0732">Signal</keyword>
<keyword evidence="4" id="KW-1185">Reference proteome</keyword>
<dbReference type="InterPro" id="IPR054384">
    <property type="entry name" value="SecDF_P1_head"/>
</dbReference>
<accession>A0ABU1AV60</accession>
<dbReference type="EMBL" id="JARXHW010000022">
    <property type="protein sequence ID" value="MDQ8207966.1"/>
    <property type="molecule type" value="Genomic_DNA"/>
</dbReference>
<feature type="domain" description="SecDF P1 head subdomain" evidence="2">
    <location>
        <begin position="44"/>
        <end position="138"/>
    </location>
</feature>
<gene>
    <name evidence="3" type="ORF">QEH52_10625</name>
</gene>
<comment type="caution">
    <text evidence="3">The sequence shown here is derived from an EMBL/GenBank/DDBJ whole genome shotgun (WGS) entry which is preliminary data.</text>
</comment>
<dbReference type="Pfam" id="PF22599">
    <property type="entry name" value="SecDF_P1_head"/>
    <property type="match status" value="1"/>
</dbReference>
<dbReference type="Proteomes" id="UP001225316">
    <property type="component" value="Unassembled WGS sequence"/>
</dbReference>
<feature type="signal peptide" evidence="1">
    <location>
        <begin position="1"/>
        <end position="20"/>
    </location>
</feature>
<reference evidence="3 4" key="1">
    <citation type="submission" date="2023-04" db="EMBL/GenBank/DDBJ databases">
        <title>A novel bacteria isolated from coastal sediment.</title>
        <authorList>
            <person name="Liu X.-J."/>
            <person name="Du Z.-J."/>
        </authorList>
    </citation>
    <scope>NUCLEOTIDE SEQUENCE [LARGE SCALE GENOMIC DNA]</scope>
    <source>
        <strain evidence="3 4">SDUM461003</strain>
    </source>
</reference>
<dbReference type="Gene3D" id="3.30.1360.200">
    <property type="match status" value="1"/>
</dbReference>
<organism evidence="3 4">
    <name type="scientific">Thalassobacterium maritimum</name>
    <dbReference type="NCBI Taxonomy" id="3041265"/>
    <lineage>
        <taxon>Bacteria</taxon>
        <taxon>Pseudomonadati</taxon>
        <taxon>Verrucomicrobiota</taxon>
        <taxon>Opitutia</taxon>
        <taxon>Puniceicoccales</taxon>
        <taxon>Coraliomargaritaceae</taxon>
        <taxon>Thalassobacterium</taxon>
    </lineage>
</organism>
<proteinExistence type="predicted"/>
<protein>
    <recommendedName>
        <fullName evidence="2">SecDF P1 head subdomain domain-containing protein</fullName>
    </recommendedName>
</protein>
<evidence type="ECO:0000256" key="1">
    <source>
        <dbReference type="SAM" id="SignalP"/>
    </source>
</evidence>
<sequence>MKSQMIVVMLLAGLASSLWAQLEIRDASREPLENYTESSYWIGDEERPIYLSPEILMSSADVEDAYVSKQGDHYAVNLEFFDPAAQRFRQITAARIRQELVFLVDGKVFTVATVMNPLSKRAMIVGTLTRSEAEQLARTILNRPAASELSQ</sequence>
<evidence type="ECO:0000313" key="4">
    <source>
        <dbReference type="Proteomes" id="UP001225316"/>
    </source>
</evidence>
<evidence type="ECO:0000259" key="2">
    <source>
        <dbReference type="Pfam" id="PF22599"/>
    </source>
</evidence>
<dbReference type="RefSeq" id="WP_308950338.1">
    <property type="nucleotide sequence ID" value="NZ_JARXHW010000022.1"/>
</dbReference>
<feature type="chain" id="PRO_5047454150" description="SecDF P1 head subdomain domain-containing protein" evidence="1">
    <location>
        <begin position="21"/>
        <end position="151"/>
    </location>
</feature>